<dbReference type="InterPro" id="IPR017959">
    <property type="entry name" value="Asn/Gln-tRNA_amidoTrfase_suB/E"/>
</dbReference>
<evidence type="ECO:0000256" key="3">
    <source>
        <dbReference type="ARBA" id="ARBA00022598"/>
    </source>
</evidence>
<dbReference type="InterPro" id="IPR004413">
    <property type="entry name" value="GatB"/>
</dbReference>
<reference evidence="12" key="1">
    <citation type="journal article" date="2020" name="mSystems">
        <title>Genome- and Community-Level Interaction Insights into Carbon Utilization and Element Cycling Functions of Hydrothermarchaeota in Hydrothermal Sediment.</title>
        <authorList>
            <person name="Zhou Z."/>
            <person name="Liu Y."/>
            <person name="Xu W."/>
            <person name="Pan J."/>
            <person name="Luo Z.H."/>
            <person name="Li M."/>
        </authorList>
    </citation>
    <scope>NUCLEOTIDE SEQUENCE [LARGE SCALE GENOMIC DNA]</scope>
    <source>
        <strain evidence="12">SpSt-876</strain>
    </source>
</reference>
<dbReference type="Pfam" id="PF02637">
    <property type="entry name" value="GatB_Yqey"/>
    <property type="match status" value="1"/>
</dbReference>
<dbReference type="NCBIfam" id="NF004014">
    <property type="entry name" value="PRK05477.1-4"/>
    <property type="match status" value="1"/>
</dbReference>
<evidence type="ECO:0000256" key="2">
    <source>
        <dbReference type="ARBA" id="ARBA00011123"/>
    </source>
</evidence>
<comment type="catalytic activity">
    <reaction evidence="9 10">
        <text>L-glutamyl-tRNA(Gln) + L-glutamine + ATP + H2O = L-glutaminyl-tRNA(Gln) + L-glutamate + ADP + phosphate + H(+)</text>
        <dbReference type="Rhea" id="RHEA:17521"/>
        <dbReference type="Rhea" id="RHEA-COMP:9681"/>
        <dbReference type="Rhea" id="RHEA-COMP:9684"/>
        <dbReference type="ChEBI" id="CHEBI:15377"/>
        <dbReference type="ChEBI" id="CHEBI:15378"/>
        <dbReference type="ChEBI" id="CHEBI:29985"/>
        <dbReference type="ChEBI" id="CHEBI:30616"/>
        <dbReference type="ChEBI" id="CHEBI:43474"/>
        <dbReference type="ChEBI" id="CHEBI:58359"/>
        <dbReference type="ChEBI" id="CHEBI:78520"/>
        <dbReference type="ChEBI" id="CHEBI:78521"/>
        <dbReference type="ChEBI" id="CHEBI:456216"/>
    </reaction>
</comment>
<dbReference type="GO" id="GO:0016740">
    <property type="term" value="F:transferase activity"/>
    <property type="evidence" value="ECO:0007669"/>
    <property type="project" value="UniProtKB-KW"/>
</dbReference>
<dbReference type="InterPro" id="IPR023168">
    <property type="entry name" value="GatB_Yqey_C_2"/>
</dbReference>
<evidence type="ECO:0000259" key="11">
    <source>
        <dbReference type="SMART" id="SM00845"/>
    </source>
</evidence>
<dbReference type="EMBL" id="DTLI01000025">
    <property type="protein sequence ID" value="HHS51437.1"/>
    <property type="molecule type" value="Genomic_DNA"/>
</dbReference>
<keyword evidence="5 10" id="KW-0067">ATP-binding</keyword>
<dbReference type="InterPro" id="IPR017958">
    <property type="entry name" value="Gln-tRNA_amidoTrfase_suB_CS"/>
</dbReference>
<evidence type="ECO:0000256" key="10">
    <source>
        <dbReference type="HAMAP-Rule" id="MF_00121"/>
    </source>
</evidence>
<dbReference type="FunFam" id="1.10.10.410:FF:000001">
    <property type="entry name" value="Aspartyl/glutamyl-tRNA(Asn/Gln) amidotransferase subunit B"/>
    <property type="match status" value="1"/>
</dbReference>
<comment type="caution">
    <text evidence="12">The sequence shown here is derived from an EMBL/GenBank/DDBJ whole genome shotgun (WGS) entry which is preliminary data.</text>
</comment>
<keyword evidence="3 10" id="KW-0436">Ligase</keyword>
<keyword evidence="12" id="KW-0808">Transferase</keyword>
<evidence type="ECO:0000256" key="6">
    <source>
        <dbReference type="ARBA" id="ARBA00022917"/>
    </source>
</evidence>
<comment type="similarity">
    <text evidence="1 10">Belongs to the GatB/GatE family. GatB subfamily.</text>
</comment>
<dbReference type="SUPFAM" id="SSF89095">
    <property type="entry name" value="GatB/YqeY motif"/>
    <property type="match status" value="1"/>
</dbReference>
<keyword evidence="4 10" id="KW-0547">Nucleotide-binding</keyword>
<dbReference type="SMART" id="SM00845">
    <property type="entry name" value="GatB_Yqey"/>
    <property type="match status" value="1"/>
</dbReference>
<dbReference type="InterPro" id="IPR003789">
    <property type="entry name" value="Asn/Gln_tRNA_amidoTrase-B-like"/>
</dbReference>
<evidence type="ECO:0000256" key="7">
    <source>
        <dbReference type="ARBA" id="ARBA00024799"/>
    </source>
</evidence>
<dbReference type="SUPFAM" id="SSF55931">
    <property type="entry name" value="Glutamine synthetase/guanido kinase"/>
    <property type="match status" value="1"/>
</dbReference>
<dbReference type="HAMAP" id="MF_00121">
    <property type="entry name" value="GatB"/>
    <property type="match status" value="1"/>
</dbReference>
<dbReference type="PROSITE" id="PS01234">
    <property type="entry name" value="GATB"/>
    <property type="match status" value="1"/>
</dbReference>
<dbReference type="NCBIfam" id="TIGR00133">
    <property type="entry name" value="gatB"/>
    <property type="match status" value="1"/>
</dbReference>
<sequence>MEFEPIIGVEVHCQLKTESKLFCSCPVEYGAPPNSLVCPVCLGLPGVLPVLNNRAVELAIRLGLATNCSITEYSRFARKHYFYPDLPKGYQITQYQEPLAHSGYLIVNGEKIRIKRIILEEDSGKSMHCGNETLIDFNRCGIPLIEIVTEPDIRSPRQAVEYLRHLRLILQYLEVSDADMEKGHFRCEPNISVRRKGASIGTRTELKNLNSLRNVRDALEYEIKRQSEILSKGGEVRQETLYWDETKMVTGPMRSKEESEDYRYFPEPDLPPLLITQEEIARIKKELPILPEKRKQYFIQKLGLKPADAEILISEKSLADYYEECLKHIPDMPQPLANWIITEIFGILNEKKITINELGIKPPSIAKLLSMVRNGEITGKVAKEVFTVMVKTKDEPDKIVAELGVGIVDDENLLNSIVDEVLKTNLEVVEKYKRGKTTVISFLVGEVMKKTKGKFLPQKVNKIILQKLQG</sequence>
<dbReference type="InterPro" id="IPR014746">
    <property type="entry name" value="Gln_synth/guanido_kin_cat_dom"/>
</dbReference>
<dbReference type="GO" id="GO:0070681">
    <property type="term" value="P:glutaminyl-tRNAGln biosynthesis via transamidation"/>
    <property type="evidence" value="ECO:0007669"/>
    <property type="project" value="TreeGrafter"/>
</dbReference>
<gene>
    <name evidence="10 12" type="primary">gatB</name>
    <name evidence="12" type="ORF">ENW73_01025</name>
</gene>
<dbReference type="GO" id="GO:0050567">
    <property type="term" value="F:glutaminyl-tRNA synthase (glutamine-hydrolyzing) activity"/>
    <property type="evidence" value="ECO:0007669"/>
    <property type="project" value="UniProtKB-UniRule"/>
</dbReference>
<organism evidence="12">
    <name type="scientific">candidate division WOR-3 bacterium</name>
    <dbReference type="NCBI Taxonomy" id="2052148"/>
    <lineage>
        <taxon>Bacteria</taxon>
        <taxon>Bacteria division WOR-3</taxon>
    </lineage>
</organism>
<dbReference type="EC" id="6.3.5.-" evidence="10"/>
<dbReference type="GO" id="GO:0005524">
    <property type="term" value="F:ATP binding"/>
    <property type="evidence" value="ECO:0007669"/>
    <property type="project" value="UniProtKB-KW"/>
</dbReference>
<evidence type="ECO:0000313" key="12">
    <source>
        <dbReference type="EMBL" id="HHS51437.1"/>
    </source>
</evidence>
<dbReference type="AlphaFoldDB" id="A0A7C6E9K3"/>
<name>A0A7C6E9K3_UNCW3</name>
<dbReference type="InterPro" id="IPR018027">
    <property type="entry name" value="Asn/Gln_amidotransferase"/>
</dbReference>
<evidence type="ECO:0000256" key="8">
    <source>
        <dbReference type="ARBA" id="ARBA00047380"/>
    </source>
</evidence>
<evidence type="ECO:0000256" key="9">
    <source>
        <dbReference type="ARBA" id="ARBA00047913"/>
    </source>
</evidence>
<dbReference type="GO" id="GO:0006412">
    <property type="term" value="P:translation"/>
    <property type="evidence" value="ECO:0007669"/>
    <property type="project" value="UniProtKB-UniRule"/>
</dbReference>
<dbReference type="PANTHER" id="PTHR11659:SF0">
    <property type="entry name" value="GLUTAMYL-TRNA(GLN) AMIDOTRANSFERASE SUBUNIT B, MITOCHONDRIAL"/>
    <property type="match status" value="1"/>
</dbReference>
<evidence type="ECO:0000256" key="4">
    <source>
        <dbReference type="ARBA" id="ARBA00022741"/>
    </source>
</evidence>
<keyword evidence="6 10" id="KW-0648">Protein biosynthesis</keyword>
<dbReference type="InterPro" id="IPR006075">
    <property type="entry name" value="Asn/Gln-tRNA_Trfase_suB/E_cat"/>
</dbReference>
<evidence type="ECO:0000256" key="1">
    <source>
        <dbReference type="ARBA" id="ARBA00005306"/>
    </source>
</evidence>
<proteinExistence type="inferred from homology"/>
<feature type="domain" description="Asn/Gln amidotransferase" evidence="11">
    <location>
        <begin position="320"/>
        <end position="468"/>
    </location>
</feature>
<comment type="function">
    <text evidence="7 10">Allows the formation of correctly charged Asn-tRNA(Asn) or Gln-tRNA(Gln) through the transamidation of misacylated Asp-tRNA(Asn) or Glu-tRNA(Gln) in organisms which lack either or both of asparaginyl-tRNA or glutaminyl-tRNA synthetases. The reaction takes place in the presence of glutamine and ATP through an activated phospho-Asp-tRNA(Asn) or phospho-Glu-tRNA(Gln).</text>
</comment>
<dbReference type="Gene3D" id="1.10.10.410">
    <property type="match status" value="1"/>
</dbReference>
<dbReference type="PANTHER" id="PTHR11659">
    <property type="entry name" value="GLUTAMYL-TRNA GLN AMIDOTRANSFERASE SUBUNIT B MITOCHONDRIAL AND PROKARYOTIC PET112-RELATED"/>
    <property type="match status" value="1"/>
</dbReference>
<comment type="subunit">
    <text evidence="2 10">Heterotrimer of A, B and C subunits.</text>
</comment>
<comment type="catalytic activity">
    <reaction evidence="8 10">
        <text>L-aspartyl-tRNA(Asn) + L-glutamine + ATP + H2O = L-asparaginyl-tRNA(Asn) + L-glutamate + ADP + phosphate + 2 H(+)</text>
        <dbReference type="Rhea" id="RHEA:14513"/>
        <dbReference type="Rhea" id="RHEA-COMP:9674"/>
        <dbReference type="Rhea" id="RHEA-COMP:9677"/>
        <dbReference type="ChEBI" id="CHEBI:15377"/>
        <dbReference type="ChEBI" id="CHEBI:15378"/>
        <dbReference type="ChEBI" id="CHEBI:29985"/>
        <dbReference type="ChEBI" id="CHEBI:30616"/>
        <dbReference type="ChEBI" id="CHEBI:43474"/>
        <dbReference type="ChEBI" id="CHEBI:58359"/>
        <dbReference type="ChEBI" id="CHEBI:78515"/>
        <dbReference type="ChEBI" id="CHEBI:78516"/>
        <dbReference type="ChEBI" id="CHEBI:456216"/>
    </reaction>
</comment>
<protein>
    <recommendedName>
        <fullName evidence="10">Aspartyl/glutamyl-tRNA(Asn/Gln) amidotransferase subunit B</fullName>
        <shortName evidence="10">Asp/Glu-ADT subunit B</shortName>
        <ecNumber evidence="10">6.3.5.-</ecNumber>
    </recommendedName>
</protein>
<dbReference type="NCBIfam" id="NF004012">
    <property type="entry name" value="PRK05477.1-2"/>
    <property type="match status" value="1"/>
</dbReference>
<accession>A0A7C6E9K3</accession>
<dbReference type="Pfam" id="PF02934">
    <property type="entry name" value="GatB_N"/>
    <property type="match status" value="1"/>
</dbReference>
<evidence type="ECO:0000256" key="5">
    <source>
        <dbReference type="ARBA" id="ARBA00022840"/>
    </source>
</evidence>